<keyword evidence="9" id="KW-1185">Reference proteome</keyword>
<evidence type="ECO:0000313" key="9">
    <source>
        <dbReference type="Proteomes" id="UP001337723"/>
    </source>
</evidence>
<dbReference type="GO" id="GO:0009055">
    <property type="term" value="F:electron transfer activity"/>
    <property type="evidence" value="ECO:0007669"/>
    <property type="project" value="InterPro"/>
</dbReference>
<dbReference type="PANTHER" id="PTHR11961">
    <property type="entry name" value="CYTOCHROME C"/>
    <property type="match status" value="1"/>
</dbReference>
<evidence type="ECO:0000256" key="5">
    <source>
        <dbReference type="ARBA" id="ARBA00023004"/>
    </source>
</evidence>
<dbReference type="SUPFAM" id="SSF46626">
    <property type="entry name" value="Cytochrome c"/>
    <property type="match status" value="1"/>
</dbReference>
<dbReference type="Pfam" id="PF00034">
    <property type="entry name" value="Cytochrom_C"/>
    <property type="match status" value="1"/>
</dbReference>
<dbReference type="Gene3D" id="1.10.760.10">
    <property type="entry name" value="Cytochrome c-like domain"/>
    <property type="match status" value="1"/>
</dbReference>
<feature type="domain" description="Cytochrome c" evidence="7">
    <location>
        <begin position="76"/>
        <end position="175"/>
    </location>
</feature>
<dbReference type="Proteomes" id="UP001337723">
    <property type="component" value="Chromosome"/>
</dbReference>
<evidence type="ECO:0000256" key="4">
    <source>
        <dbReference type="ARBA" id="ARBA00022982"/>
    </source>
</evidence>
<dbReference type="RefSeq" id="WP_338272872.1">
    <property type="nucleotide sequence ID" value="NZ_AP027266.1"/>
</dbReference>
<evidence type="ECO:0000313" key="8">
    <source>
        <dbReference type="EMBL" id="BDW86826.1"/>
    </source>
</evidence>
<keyword evidence="1" id="KW-0813">Transport</keyword>
<accession>A0AA48HM73</accession>
<gene>
    <name evidence="8" type="ORF">MACH21_30030</name>
</gene>
<evidence type="ECO:0000256" key="3">
    <source>
        <dbReference type="ARBA" id="ARBA00022723"/>
    </source>
</evidence>
<dbReference type="KEGG" id="rmai:MACH21_30030"/>
<evidence type="ECO:0000256" key="2">
    <source>
        <dbReference type="ARBA" id="ARBA00022617"/>
    </source>
</evidence>
<keyword evidence="4" id="KW-0249">Electron transport</keyword>
<keyword evidence="5 6" id="KW-0408">Iron</keyword>
<evidence type="ECO:0000256" key="6">
    <source>
        <dbReference type="PROSITE-ProRule" id="PRU00433"/>
    </source>
</evidence>
<keyword evidence="2 6" id="KW-0349">Heme</keyword>
<dbReference type="InterPro" id="IPR002327">
    <property type="entry name" value="Cyt_c_1A/1B"/>
</dbReference>
<dbReference type="GO" id="GO:0046872">
    <property type="term" value="F:metal ion binding"/>
    <property type="evidence" value="ECO:0007669"/>
    <property type="project" value="UniProtKB-KW"/>
</dbReference>
<organism evidence="8 9">
    <name type="scientific">Roseicyclus marinus</name>
    <dbReference type="NCBI Taxonomy" id="2161673"/>
    <lineage>
        <taxon>Bacteria</taxon>
        <taxon>Pseudomonadati</taxon>
        <taxon>Pseudomonadota</taxon>
        <taxon>Alphaproteobacteria</taxon>
        <taxon>Rhodobacterales</taxon>
        <taxon>Roseobacteraceae</taxon>
        <taxon>Roseicyclus</taxon>
    </lineage>
</organism>
<dbReference type="EMBL" id="AP027266">
    <property type="protein sequence ID" value="BDW86826.1"/>
    <property type="molecule type" value="Genomic_DNA"/>
</dbReference>
<sequence length="175" mass="18672">MFDTMTITKAFASVCGAMLVLLLGGWAADSLYNIEAESHGDHATRGYVIIAEGADEGDAPAEEVVEVAFADVYATADAGAGERLWRQCSACHALEPGVNRVGPYLHGVVDRPKHSAQGFNYSDALMSQDGAWTPENLSAFLESPRTYAPGTAMAYNGMSDVEDRANLIAYLATFN</sequence>
<dbReference type="InterPro" id="IPR009056">
    <property type="entry name" value="Cyt_c-like_dom"/>
</dbReference>
<name>A0AA48HM73_9RHOB</name>
<dbReference type="InterPro" id="IPR036909">
    <property type="entry name" value="Cyt_c-like_dom_sf"/>
</dbReference>
<evidence type="ECO:0000256" key="1">
    <source>
        <dbReference type="ARBA" id="ARBA00022448"/>
    </source>
</evidence>
<dbReference type="AlphaFoldDB" id="A0AA48HM73"/>
<dbReference type="PRINTS" id="PR00604">
    <property type="entry name" value="CYTCHRMECIAB"/>
</dbReference>
<evidence type="ECO:0000259" key="7">
    <source>
        <dbReference type="PROSITE" id="PS51007"/>
    </source>
</evidence>
<reference evidence="8 9" key="1">
    <citation type="submission" date="2023-01" db="EMBL/GenBank/DDBJ databases">
        <title>Complete genome sequence of Roseicyclus marinus strain Dej080120_10.</title>
        <authorList>
            <person name="Ueki S."/>
            <person name="Maruyama F."/>
        </authorList>
    </citation>
    <scope>NUCLEOTIDE SEQUENCE [LARGE SCALE GENOMIC DNA]</scope>
    <source>
        <strain evidence="8 9">Dej080120_10</strain>
    </source>
</reference>
<dbReference type="GO" id="GO:0020037">
    <property type="term" value="F:heme binding"/>
    <property type="evidence" value="ECO:0007669"/>
    <property type="project" value="InterPro"/>
</dbReference>
<keyword evidence="3 6" id="KW-0479">Metal-binding</keyword>
<protein>
    <submittedName>
        <fullName evidence="8">Cytochrome c</fullName>
    </submittedName>
</protein>
<proteinExistence type="predicted"/>
<dbReference type="PROSITE" id="PS51007">
    <property type="entry name" value="CYTC"/>
    <property type="match status" value="1"/>
</dbReference>